<name>A0A6A6FNZ7_9PEZI</name>
<sequence>MGMGTSGAIRIWRNSTAHRPSRSLTWRSDDCLAAFDVSQAPNGVNFLAHLQSLAASQASVSLVRRLGIANDYLHARKIRRDTSAFQRIIAHLLQAQPPKAQPT</sequence>
<evidence type="ECO:0000313" key="2">
    <source>
        <dbReference type="Proteomes" id="UP000799539"/>
    </source>
</evidence>
<organism evidence="1 2">
    <name type="scientific">Cercospora zeae-maydis SCOH1-5</name>
    <dbReference type="NCBI Taxonomy" id="717836"/>
    <lineage>
        <taxon>Eukaryota</taxon>
        <taxon>Fungi</taxon>
        <taxon>Dikarya</taxon>
        <taxon>Ascomycota</taxon>
        <taxon>Pezizomycotina</taxon>
        <taxon>Dothideomycetes</taxon>
        <taxon>Dothideomycetidae</taxon>
        <taxon>Mycosphaerellales</taxon>
        <taxon>Mycosphaerellaceae</taxon>
        <taxon>Cercospora</taxon>
    </lineage>
</organism>
<protein>
    <submittedName>
        <fullName evidence="1">Uncharacterized protein</fullName>
    </submittedName>
</protein>
<gene>
    <name evidence="1" type="ORF">CERZMDRAFT_94542</name>
</gene>
<dbReference type="EMBL" id="ML992666">
    <property type="protein sequence ID" value="KAF2215119.1"/>
    <property type="molecule type" value="Genomic_DNA"/>
</dbReference>
<reference evidence="1" key="1">
    <citation type="journal article" date="2020" name="Stud. Mycol.">
        <title>101 Dothideomycetes genomes: a test case for predicting lifestyles and emergence of pathogens.</title>
        <authorList>
            <person name="Haridas S."/>
            <person name="Albert R."/>
            <person name="Binder M."/>
            <person name="Bloem J."/>
            <person name="Labutti K."/>
            <person name="Salamov A."/>
            <person name="Andreopoulos B."/>
            <person name="Baker S."/>
            <person name="Barry K."/>
            <person name="Bills G."/>
            <person name="Bluhm B."/>
            <person name="Cannon C."/>
            <person name="Castanera R."/>
            <person name="Culley D."/>
            <person name="Daum C."/>
            <person name="Ezra D."/>
            <person name="Gonzalez J."/>
            <person name="Henrissat B."/>
            <person name="Kuo A."/>
            <person name="Liang C."/>
            <person name="Lipzen A."/>
            <person name="Lutzoni F."/>
            <person name="Magnuson J."/>
            <person name="Mondo S."/>
            <person name="Nolan M."/>
            <person name="Ohm R."/>
            <person name="Pangilinan J."/>
            <person name="Park H.-J."/>
            <person name="Ramirez L."/>
            <person name="Alfaro M."/>
            <person name="Sun H."/>
            <person name="Tritt A."/>
            <person name="Yoshinaga Y."/>
            <person name="Zwiers L.-H."/>
            <person name="Turgeon B."/>
            <person name="Goodwin S."/>
            <person name="Spatafora J."/>
            <person name="Crous P."/>
            <person name="Grigoriev I."/>
        </authorList>
    </citation>
    <scope>NUCLEOTIDE SEQUENCE</scope>
    <source>
        <strain evidence="1">SCOH1-5</strain>
    </source>
</reference>
<evidence type="ECO:0000313" key="1">
    <source>
        <dbReference type="EMBL" id="KAF2215119.1"/>
    </source>
</evidence>
<dbReference type="Proteomes" id="UP000799539">
    <property type="component" value="Unassembled WGS sequence"/>
</dbReference>
<keyword evidence="2" id="KW-1185">Reference proteome</keyword>
<accession>A0A6A6FNZ7</accession>
<dbReference type="AlphaFoldDB" id="A0A6A6FNZ7"/>
<proteinExistence type="predicted"/>